<dbReference type="STRING" id="494026.PGLA_12355"/>
<dbReference type="OrthoDB" id="1067148at2"/>
<dbReference type="InterPro" id="IPR056298">
    <property type="entry name" value="AlkZ-rel"/>
</dbReference>
<comment type="caution">
    <text evidence="1">The sequence shown here is derived from an EMBL/GenBank/DDBJ whole genome shotgun (WGS) entry which is preliminary data.</text>
</comment>
<sequence>MKIEADHEYEIIQTYEEATQLIERVGILPLASLIPGHPSLGSVTESSQWHSGTDQDPWSWRVRFPGDGSAAYGKMLKKKAILVSREWFPYVHKVLGLPNVPDTRYREGLLSKAALDVYQCIQQNEGIDTRELRSQAGMKAKEMKSTFDNALIELQGNLDIVISGIKERVNELGEVNGWNSTSYETVEHWMVSAGIKELSISREEAASVLQDKLESVCSLEAITYLRKQFHLS</sequence>
<dbReference type="Pfam" id="PF24741">
    <property type="entry name" value="AlkZ-rel"/>
    <property type="match status" value="1"/>
</dbReference>
<dbReference type="EMBL" id="LVJH01000021">
    <property type="protein sequence ID" value="OAB42456.1"/>
    <property type="molecule type" value="Genomic_DNA"/>
</dbReference>
<proteinExistence type="predicted"/>
<gene>
    <name evidence="1" type="ORF">PGLA_12355</name>
</gene>
<dbReference type="Proteomes" id="UP000076967">
    <property type="component" value="Unassembled WGS sequence"/>
</dbReference>
<dbReference type="AlphaFoldDB" id="A0A162K3C0"/>
<reference evidence="1 2" key="1">
    <citation type="submission" date="2016-03" db="EMBL/GenBank/DDBJ databases">
        <title>Draft genome sequence of Paenibacillus glacialis DSM 22343.</title>
        <authorList>
            <person name="Shin S.-K."/>
            <person name="Yi H."/>
        </authorList>
    </citation>
    <scope>NUCLEOTIDE SEQUENCE [LARGE SCALE GENOMIC DNA]</scope>
    <source>
        <strain evidence="1 2">DSM 22343</strain>
    </source>
</reference>
<accession>A0A162K3C0</accession>
<name>A0A162K3C0_9BACL</name>
<evidence type="ECO:0000313" key="1">
    <source>
        <dbReference type="EMBL" id="OAB42456.1"/>
    </source>
</evidence>
<keyword evidence="2" id="KW-1185">Reference proteome</keyword>
<evidence type="ECO:0000313" key="2">
    <source>
        <dbReference type="Proteomes" id="UP000076967"/>
    </source>
</evidence>
<organism evidence="1 2">
    <name type="scientific">Paenibacillus glacialis</name>
    <dbReference type="NCBI Taxonomy" id="494026"/>
    <lineage>
        <taxon>Bacteria</taxon>
        <taxon>Bacillati</taxon>
        <taxon>Bacillota</taxon>
        <taxon>Bacilli</taxon>
        <taxon>Bacillales</taxon>
        <taxon>Paenibacillaceae</taxon>
        <taxon>Paenibacillus</taxon>
    </lineage>
</organism>
<protein>
    <submittedName>
        <fullName evidence="1">Uncharacterized protein</fullName>
    </submittedName>
</protein>
<dbReference type="RefSeq" id="WP_068533107.1">
    <property type="nucleotide sequence ID" value="NZ_LVJH01000021.1"/>
</dbReference>